<dbReference type="InterPro" id="IPR003497">
    <property type="entry name" value="BRO_N_domain"/>
</dbReference>
<dbReference type="Proteomes" id="UP001243286">
    <property type="component" value="Unassembled WGS sequence"/>
</dbReference>
<evidence type="ECO:0000313" key="3">
    <source>
        <dbReference type="Proteomes" id="UP001243286"/>
    </source>
</evidence>
<dbReference type="RefSeq" id="WP_282354795.1">
    <property type="nucleotide sequence ID" value="NZ_JASBQV010000004.1"/>
</dbReference>
<dbReference type="PANTHER" id="PTHR36180">
    <property type="entry name" value="DNA-BINDING PROTEIN-RELATED-RELATED"/>
    <property type="match status" value="1"/>
</dbReference>
<dbReference type="InterPro" id="IPR018878">
    <property type="entry name" value="ORF6C_dom"/>
</dbReference>
<sequence length="223" mass="25019">MNQLTKVFKGSEIRMIGNNTAPLFVASDVAKALGYKEPHKAVSRHCKGGTKHPVLTNGGTQDMIVIREPDVYRLVTNSKLPAAQAFENWVMEEVLPSIRNTGSYEVPKNIPFAELFTATAQLLEKQDETEAAITTLNEKIDQRMTLDYGQQLAIESAKKARAESLWDEISRTNSELYPSKAKIYGRFGSDIKRAFAVASYRDIKQSQFEEALAYVKSWRPSLV</sequence>
<feature type="domain" description="Bro-N" evidence="1">
    <location>
        <begin position="1"/>
        <end position="102"/>
    </location>
</feature>
<dbReference type="PROSITE" id="PS51750">
    <property type="entry name" value="BRO_N"/>
    <property type="match status" value="1"/>
</dbReference>
<keyword evidence="3" id="KW-1185">Reference proteome</keyword>
<name>A0ABT6QZU1_9BACL</name>
<dbReference type="Pfam" id="PF02498">
    <property type="entry name" value="Bro-N"/>
    <property type="match status" value="1"/>
</dbReference>
<protein>
    <submittedName>
        <fullName evidence="2">BRO family protein</fullName>
    </submittedName>
</protein>
<dbReference type="EMBL" id="JASBQV010000004">
    <property type="protein sequence ID" value="MDI3234210.1"/>
    <property type="molecule type" value="Genomic_DNA"/>
</dbReference>
<evidence type="ECO:0000259" key="1">
    <source>
        <dbReference type="PROSITE" id="PS51750"/>
    </source>
</evidence>
<reference evidence="2 3" key="1">
    <citation type="submission" date="2023-04" db="EMBL/GenBank/DDBJ databases">
        <title>Antarctic isolates genomes.</title>
        <authorList>
            <person name="Dimov S.G."/>
        </authorList>
    </citation>
    <scope>NUCLEOTIDE SEQUENCE [LARGE SCALE GENOMIC DNA]</scope>
    <source>
        <strain evidence="2 3">AL19</strain>
    </source>
</reference>
<dbReference type="SMART" id="SM01040">
    <property type="entry name" value="Bro-N"/>
    <property type="match status" value="1"/>
</dbReference>
<accession>A0ABT6QZU1</accession>
<proteinExistence type="predicted"/>
<dbReference type="PANTHER" id="PTHR36180:SF2">
    <property type="entry name" value="BRO FAMILY PROTEIN"/>
    <property type="match status" value="1"/>
</dbReference>
<evidence type="ECO:0000313" key="2">
    <source>
        <dbReference type="EMBL" id="MDI3234210.1"/>
    </source>
</evidence>
<organism evidence="2 3">
    <name type="scientific">Exiguobacterium antarcticum</name>
    <dbReference type="NCBI Taxonomy" id="132920"/>
    <lineage>
        <taxon>Bacteria</taxon>
        <taxon>Bacillati</taxon>
        <taxon>Bacillota</taxon>
        <taxon>Bacilli</taxon>
        <taxon>Bacillales</taxon>
        <taxon>Bacillales Family XII. Incertae Sedis</taxon>
        <taxon>Exiguobacterium</taxon>
    </lineage>
</organism>
<comment type="caution">
    <text evidence="2">The sequence shown here is derived from an EMBL/GenBank/DDBJ whole genome shotgun (WGS) entry which is preliminary data.</text>
</comment>
<dbReference type="Pfam" id="PF10552">
    <property type="entry name" value="ORF6C"/>
    <property type="match status" value="1"/>
</dbReference>
<gene>
    <name evidence="2" type="ORF">QK289_04250</name>
</gene>